<gene>
    <name evidence="1" type="ORF">AWW68_00210</name>
</gene>
<dbReference type="STRING" id="333140.AWW68_00210"/>
<dbReference type="AlphaFoldDB" id="A0A150XES9"/>
<organism evidence="1 2">
    <name type="scientific">Roseivirga spongicola</name>
    <dbReference type="NCBI Taxonomy" id="333140"/>
    <lineage>
        <taxon>Bacteria</taxon>
        <taxon>Pseudomonadati</taxon>
        <taxon>Bacteroidota</taxon>
        <taxon>Cytophagia</taxon>
        <taxon>Cytophagales</taxon>
        <taxon>Roseivirgaceae</taxon>
        <taxon>Roseivirga</taxon>
    </lineage>
</organism>
<proteinExistence type="predicted"/>
<keyword evidence="2" id="KW-1185">Reference proteome</keyword>
<reference evidence="1 2" key="1">
    <citation type="submission" date="2016-01" db="EMBL/GenBank/DDBJ databases">
        <title>Genome sequencing of Roseivirga spongicola UST030701-084.</title>
        <authorList>
            <person name="Selvaratnam C."/>
            <person name="Thevarajoo S."/>
            <person name="Goh K.M."/>
            <person name="Ee R."/>
            <person name="Chan K.-G."/>
            <person name="Chong C.S."/>
        </authorList>
    </citation>
    <scope>NUCLEOTIDE SEQUENCE [LARGE SCALE GENOMIC DNA]</scope>
    <source>
        <strain evidence="1 2">UST030701-084</strain>
    </source>
</reference>
<dbReference type="Proteomes" id="UP000075606">
    <property type="component" value="Unassembled WGS sequence"/>
</dbReference>
<evidence type="ECO:0000313" key="2">
    <source>
        <dbReference type="Proteomes" id="UP000075606"/>
    </source>
</evidence>
<sequence length="243" mass="29108">MSLMNQNETLAYIGFEFPQNKDQLVSLKRLFENYQFKSRVEEVDPEKIIERLKLKKANKPKGADYFKRTVLAAEIVSQLSKDRSMGHLKLEKMIYLCKHFVGMQIYTSFAKHQMGPYDPQLIRSIDNQFENRKWFKYDQDSTPKYIPLDKLGEHEALLDKYFSKEKSKLEFIIKTFGKFNAEQIELVVTIYDCWLKLIEECETFSHDIIVEKIYAWSKHKEIFERKRIIRAIDWMKEKKIVPK</sequence>
<name>A0A150XES9_9BACT</name>
<protein>
    <submittedName>
        <fullName evidence="1">Uncharacterized protein</fullName>
    </submittedName>
</protein>
<evidence type="ECO:0000313" key="1">
    <source>
        <dbReference type="EMBL" id="KYG77227.1"/>
    </source>
</evidence>
<comment type="caution">
    <text evidence="1">The sequence shown here is derived from an EMBL/GenBank/DDBJ whole genome shotgun (WGS) entry which is preliminary data.</text>
</comment>
<accession>A0A150XES9</accession>
<dbReference type="EMBL" id="LRPC01000001">
    <property type="protein sequence ID" value="KYG77227.1"/>
    <property type="molecule type" value="Genomic_DNA"/>
</dbReference>